<dbReference type="AlphaFoldDB" id="A0A1N7NG36"/>
<evidence type="ECO:0000259" key="2">
    <source>
        <dbReference type="Pfam" id="PF01266"/>
    </source>
</evidence>
<dbReference type="Gene3D" id="3.50.50.60">
    <property type="entry name" value="FAD/NAD(P)-binding domain"/>
    <property type="match status" value="1"/>
</dbReference>
<evidence type="ECO:0000313" key="4">
    <source>
        <dbReference type="Proteomes" id="UP000186141"/>
    </source>
</evidence>
<dbReference type="EMBL" id="FTOT01000003">
    <property type="protein sequence ID" value="SIS97198.1"/>
    <property type="molecule type" value="Genomic_DNA"/>
</dbReference>
<dbReference type="PANTHER" id="PTHR13847">
    <property type="entry name" value="SARCOSINE DEHYDROGENASE-RELATED"/>
    <property type="match status" value="1"/>
</dbReference>
<protein>
    <submittedName>
        <fullName evidence="3">Glycine/D-amino acid oxidase</fullName>
    </submittedName>
</protein>
<dbReference type="Gene3D" id="3.30.9.10">
    <property type="entry name" value="D-Amino Acid Oxidase, subunit A, domain 2"/>
    <property type="match status" value="1"/>
</dbReference>
<gene>
    <name evidence="3" type="ORF">SAMN05421774_103367</name>
</gene>
<dbReference type="SUPFAM" id="SSF51905">
    <property type="entry name" value="FAD/NAD(P)-binding domain"/>
    <property type="match status" value="1"/>
</dbReference>
<name>A0A1N7NG36_9RHOB</name>
<dbReference type="Proteomes" id="UP000186141">
    <property type="component" value="Unassembled WGS sequence"/>
</dbReference>
<keyword evidence="4" id="KW-1185">Reference proteome</keyword>
<dbReference type="OrthoDB" id="9806601at2"/>
<dbReference type="GO" id="GO:0016491">
    <property type="term" value="F:oxidoreductase activity"/>
    <property type="evidence" value="ECO:0007669"/>
    <property type="project" value="UniProtKB-KW"/>
</dbReference>
<sequence length="426" mass="46378">MKLVPYWLDTRTPFASAAQGPVEGRADVVVIGGGFAGLSCALELARRGTDVVLLEAGDVGGLASGRNGGQCNTGFFHDYAEIMRKYGAETARGLFHSYNAAVDEVEAIATREGIDCSFRRVGKLKLAMSPAAFDGFRKYVDLVNREADPEVYTVPAKDIRSEIGSDMFHGGVIYPRSGMLHVGRFTVGMAEAAVRHGARIHTDTPVTGLVRLNGHRHRVETARGTIEADRVVVATGISAKGPFGWFRRRIVPIGSFVIATEQLPQAMIDSVIPNHRTVTVAKGLGHYYRISPDNRIIFGGRAQFAISSPKVDVSSGDILVKSMKEIHPQLRDVKIDYCWGGMIEATRDRFARVGEHDGLFHVLGFSGSGVQEATHMGTEVARMLCGDTIANPYRALPWPAIPGHFGTPWFLPLVGAWYKAKEIMGR</sequence>
<dbReference type="STRING" id="1086013.SAMN05421774_103367"/>
<organism evidence="3 4">
    <name type="scientific">Gemmobacter megaterium</name>
    <dbReference type="NCBI Taxonomy" id="1086013"/>
    <lineage>
        <taxon>Bacteria</taxon>
        <taxon>Pseudomonadati</taxon>
        <taxon>Pseudomonadota</taxon>
        <taxon>Alphaproteobacteria</taxon>
        <taxon>Rhodobacterales</taxon>
        <taxon>Paracoccaceae</taxon>
        <taxon>Gemmobacter</taxon>
    </lineage>
</organism>
<dbReference type="InterPro" id="IPR006076">
    <property type="entry name" value="FAD-dep_OxRdtase"/>
</dbReference>
<dbReference type="InterPro" id="IPR036188">
    <property type="entry name" value="FAD/NAD-bd_sf"/>
</dbReference>
<evidence type="ECO:0000313" key="3">
    <source>
        <dbReference type="EMBL" id="SIS97198.1"/>
    </source>
</evidence>
<keyword evidence="1" id="KW-0560">Oxidoreductase</keyword>
<proteinExistence type="predicted"/>
<dbReference type="GO" id="GO:0005737">
    <property type="term" value="C:cytoplasm"/>
    <property type="evidence" value="ECO:0007669"/>
    <property type="project" value="TreeGrafter"/>
</dbReference>
<feature type="domain" description="FAD dependent oxidoreductase" evidence="2">
    <location>
        <begin position="27"/>
        <end position="382"/>
    </location>
</feature>
<accession>A0A1N7NG36</accession>
<dbReference type="RefSeq" id="WP_076530966.1">
    <property type="nucleotide sequence ID" value="NZ_BMEH01000003.1"/>
</dbReference>
<reference evidence="3 4" key="1">
    <citation type="submission" date="2017-01" db="EMBL/GenBank/DDBJ databases">
        <authorList>
            <person name="Mah S.A."/>
            <person name="Swanson W.J."/>
            <person name="Moy G.W."/>
            <person name="Vacquier V.D."/>
        </authorList>
    </citation>
    <scope>NUCLEOTIDE SEQUENCE [LARGE SCALE GENOMIC DNA]</scope>
    <source>
        <strain evidence="3 4">DSM 26375</strain>
    </source>
</reference>
<dbReference type="Pfam" id="PF01266">
    <property type="entry name" value="DAO"/>
    <property type="match status" value="1"/>
</dbReference>
<dbReference type="PANTHER" id="PTHR13847:SF281">
    <property type="entry name" value="FAD DEPENDENT OXIDOREDUCTASE DOMAIN-CONTAINING PROTEIN"/>
    <property type="match status" value="1"/>
</dbReference>
<evidence type="ECO:0000256" key="1">
    <source>
        <dbReference type="ARBA" id="ARBA00023002"/>
    </source>
</evidence>